<feature type="compositionally biased region" description="Low complexity" evidence="1">
    <location>
        <begin position="83"/>
        <end position="96"/>
    </location>
</feature>
<reference evidence="2 3" key="1">
    <citation type="journal article" date="2018" name="Mol. Plant">
        <title>The genome of Artemisia annua provides insight into the evolution of Asteraceae family and artemisinin biosynthesis.</title>
        <authorList>
            <person name="Shen Q."/>
            <person name="Zhang L."/>
            <person name="Liao Z."/>
            <person name="Wang S."/>
            <person name="Yan T."/>
            <person name="Shi P."/>
            <person name="Liu M."/>
            <person name="Fu X."/>
            <person name="Pan Q."/>
            <person name="Wang Y."/>
            <person name="Lv Z."/>
            <person name="Lu X."/>
            <person name="Zhang F."/>
            <person name="Jiang W."/>
            <person name="Ma Y."/>
            <person name="Chen M."/>
            <person name="Hao X."/>
            <person name="Li L."/>
            <person name="Tang Y."/>
            <person name="Lv G."/>
            <person name="Zhou Y."/>
            <person name="Sun X."/>
            <person name="Brodelius P.E."/>
            <person name="Rose J.K.C."/>
            <person name="Tang K."/>
        </authorList>
    </citation>
    <scope>NUCLEOTIDE SEQUENCE [LARGE SCALE GENOMIC DNA]</scope>
    <source>
        <strain evidence="3">cv. Huhao1</strain>
        <tissue evidence="2">Leaf</tissue>
    </source>
</reference>
<dbReference type="STRING" id="35608.A0A2U1KXA7"/>
<dbReference type="EMBL" id="PKPP01013113">
    <property type="protein sequence ID" value="PWA41396.1"/>
    <property type="molecule type" value="Genomic_DNA"/>
</dbReference>
<protein>
    <submittedName>
        <fullName evidence="2">AP2/ERF domain-containing protein</fullName>
    </submittedName>
</protein>
<organism evidence="2 3">
    <name type="scientific">Artemisia annua</name>
    <name type="common">Sweet wormwood</name>
    <dbReference type="NCBI Taxonomy" id="35608"/>
    <lineage>
        <taxon>Eukaryota</taxon>
        <taxon>Viridiplantae</taxon>
        <taxon>Streptophyta</taxon>
        <taxon>Embryophyta</taxon>
        <taxon>Tracheophyta</taxon>
        <taxon>Spermatophyta</taxon>
        <taxon>Magnoliopsida</taxon>
        <taxon>eudicotyledons</taxon>
        <taxon>Gunneridae</taxon>
        <taxon>Pentapetalae</taxon>
        <taxon>asterids</taxon>
        <taxon>campanulids</taxon>
        <taxon>Asterales</taxon>
        <taxon>Asteraceae</taxon>
        <taxon>Asteroideae</taxon>
        <taxon>Anthemideae</taxon>
        <taxon>Artemisiinae</taxon>
        <taxon>Artemisia</taxon>
    </lineage>
</organism>
<evidence type="ECO:0000256" key="1">
    <source>
        <dbReference type="SAM" id="MobiDB-lite"/>
    </source>
</evidence>
<sequence length="131" mass="14405">MDVWNNVGFQQFPTAGGELMEALLPFIETCKYSPLHSSITAKLDEICQSLADGKSIDGRKKSCKSTIKSKMPAEEGKVEGSESDVCSGSSNSSQSSGLMFPELALEESVWYDYENFSLEKCPPYEIDWGSI</sequence>
<accession>A0A2U1KXA7</accession>
<evidence type="ECO:0000313" key="3">
    <source>
        <dbReference type="Proteomes" id="UP000245207"/>
    </source>
</evidence>
<comment type="caution">
    <text evidence="2">The sequence shown here is derived from an EMBL/GenBank/DDBJ whole genome shotgun (WGS) entry which is preliminary data.</text>
</comment>
<name>A0A2U1KXA7_ARTAN</name>
<dbReference type="AlphaFoldDB" id="A0A2U1KXA7"/>
<feature type="region of interest" description="Disordered" evidence="1">
    <location>
        <begin position="67"/>
        <end position="96"/>
    </location>
</feature>
<proteinExistence type="predicted"/>
<evidence type="ECO:0000313" key="2">
    <source>
        <dbReference type="EMBL" id="PWA41396.1"/>
    </source>
</evidence>
<keyword evidence="3" id="KW-1185">Reference proteome</keyword>
<gene>
    <name evidence="2" type="ORF">CTI12_AA554230</name>
</gene>
<feature type="compositionally biased region" description="Basic and acidic residues" evidence="1">
    <location>
        <begin position="71"/>
        <end position="80"/>
    </location>
</feature>
<dbReference type="Proteomes" id="UP000245207">
    <property type="component" value="Unassembled WGS sequence"/>
</dbReference>